<keyword evidence="1" id="KW-0812">Transmembrane</keyword>
<gene>
    <name evidence="2" type="ORF">NIES30_22150</name>
</gene>
<proteinExistence type="predicted"/>
<dbReference type="STRING" id="549789.NIES30_22150"/>
<evidence type="ECO:0000256" key="1">
    <source>
        <dbReference type="SAM" id="Phobius"/>
    </source>
</evidence>
<sequence length="190" mass="21816">MLWLGLRWVVVASVLIISMAAIATIQRQLNQRRRMLSTTPNAANLLQKDVFISHLNHVEHQYSDIPHSFWMLARQRAEAIQAVAAQIAQKESIFIPDLLETLHTVLDLAEQLAQALRAIREVKTYRYQQLAQQQLYSSHKRLEQTRAQLQELHDQIVLDTFRQPSLTSSAEISTWLQTLNAENQNGLLGE</sequence>
<dbReference type="EMBL" id="MRCG01000022">
    <property type="protein sequence ID" value="OKH44525.1"/>
    <property type="molecule type" value="Genomic_DNA"/>
</dbReference>
<reference evidence="2 3" key="1">
    <citation type="submission" date="2016-11" db="EMBL/GenBank/DDBJ databases">
        <title>Draft Genome Sequences of Nine Cyanobacterial Strains from Diverse Habitats.</title>
        <authorList>
            <person name="Zhu T."/>
            <person name="Hou S."/>
            <person name="Lu X."/>
            <person name="Hess W.R."/>
        </authorList>
    </citation>
    <scope>NUCLEOTIDE SEQUENCE [LARGE SCALE GENOMIC DNA]</scope>
    <source>
        <strain evidence="2 3">NIES-30</strain>
    </source>
</reference>
<keyword evidence="1" id="KW-1133">Transmembrane helix</keyword>
<keyword evidence="1" id="KW-0472">Membrane</keyword>
<dbReference type="AlphaFoldDB" id="A0A1U7IZP6"/>
<dbReference type="Proteomes" id="UP000185557">
    <property type="component" value="Unassembled WGS sequence"/>
</dbReference>
<evidence type="ECO:0000313" key="3">
    <source>
        <dbReference type="Proteomes" id="UP000185557"/>
    </source>
</evidence>
<protein>
    <submittedName>
        <fullName evidence="2">Uncharacterized protein</fullName>
    </submittedName>
</protein>
<comment type="caution">
    <text evidence="2">The sequence shown here is derived from an EMBL/GenBank/DDBJ whole genome shotgun (WGS) entry which is preliminary data.</text>
</comment>
<name>A0A1U7IZP6_9CYAN</name>
<keyword evidence="3" id="KW-1185">Reference proteome</keyword>
<organism evidence="2 3">
    <name type="scientific">Phormidium tenue NIES-30</name>
    <dbReference type="NCBI Taxonomy" id="549789"/>
    <lineage>
        <taxon>Bacteria</taxon>
        <taxon>Bacillati</taxon>
        <taxon>Cyanobacteriota</taxon>
        <taxon>Cyanophyceae</taxon>
        <taxon>Oscillatoriophycideae</taxon>
        <taxon>Oscillatoriales</taxon>
        <taxon>Oscillatoriaceae</taxon>
        <taxon>Phormidium</taxon>
    </lineage>
</organism>
<feature type="transmembrane region" description="Helical" evidence="1">
    <location>
        <begin position="6"/>
        <end position="25"/>
    </location>
</feature>
<evidence type="ECO:0000313" key="2">
    <source>
        <dbReference type="EMBL" id="OKH44525.1"/>
    </source>
</evidence>
<accession>A0A1U7IZP6</accession>